<evidence type="ECO:0000259" key="5">
    <source>
        <dbReference type="PROSITE" id="PS50987"/>
    </source>
</evidence>
<evidence type="ECO:0000313" key="10">
    <source>
        <dbReference type="Proteomes" id="UP001609176"/>
    </source>
</evidence>
<comment type="caution">
    <text evidence="6">The sequence shown here is derived from an EMBL/GenBank/DDBJ whole genome shotgun (WGS) entry which is preliminary data.</text>
</comment>
<evidence type="ECO:0000256" key="3">
    <source>
        <dbReference type="ARBA" id="ARBA00023163"/>
    </source>
</evidence>
<protein>
    <submittedName>
        <fullName evidence="6">ArsR/SmtB family transcription factor</fullName>
    </submittedName>
</protein>
<evidence type="ECO:0000313" key="11">
    <source>
        <dbReference type="Proteomes" id="UP001609219"/>
    </source>
</evidence>
<keyword evidence="2" id="KW-0238">DNA-binding</keyword>
<dbReference type="SUPFAM" id="SSF46785">
    <property type="entry name" value="Winged helix' DNA-binding domain"/>
    <property type="match status" value="1"/>
</dbReference>
<feature type="region of interest" description="Disordered" evidence="4">
    <location>
        <begin position="123"/>
        <end position="143"/>
    </location>
</feature>
<evidence type="ECO:0000256" key="2">
    <source>
        <dbReference type="ARBA" id="ARBA00023125"/>
    </source>
</evidence>
<accession>A0ABW7JPU5</accession>
<dbReference type="InterPro" id="IPR011991">
    <property type="entry name" value="ArsR-like_HTH"/>
</dbReference>
<evidence type="ECO:0000313" key="6">
    <source>
        <dbReference type="EMBL" id="MFH5209853.1"/>
    </source>
</evidence>
<dbReference type="CDD" id="cd00090">
    <property type="entry name" value="HTH_ARSR"/>
    <property type="match status" value="1"/>
</dbReference>
<dbReference type="Proteomes" id="UP001609176">
    <property type="component" value="Unassembled WGS sequence"/>
</dbReference>
<dbReference type="InterPro" id="IPR051081">
    <property type="entry name" value="HTH_MetalResp_TranReg"/>
</dbReference>
<dbReference type="PANTHER" id="PTHR33154:SF33">
    <property type="entry name" value="TRANSCRIPTIONAL REPRESSOR SDPR"/>
    <property type="match status" value="1"/>
</dbReference>
<dbReference type="InterPro" id="IPR036388">
    <property type="entry name" value="WH-like_DNA-bd_sf"/>
</dbReference>
<dbReference type="InterPro" id="IPR036390">
    <property type="entry name" value="WH_DNA-bd_sf"/>
</dbReference>
<dbReference type="RefSeq" id="WP_395115551.1">
    <property type="nucleotide sequence ID" value="NZ_JBIMSN010000154.1"/>
</dbReference>
<dbReference type="Pfam" id="PF01022">
    <property type="entry name" value="HTH_5"/>
    <property type="match status" value="1"/>
</dbReference>
<dbReference type="Gene3D" id="1.10.10.10">
    <property type="entry name" value="Winged helix-like DNA-binding domain superfamily/Winged helix DNA-binding domain"/>
    <property type="match status" value="1"/>
</dbReference>
<dbReference type="PROSITE" id="PS50987">
    <property type="entry name" value="HTH_ARSR_2"/>
    <property type="match status" value="1"/>
</dbReference>
<evidence type="ECO:0000313" key="9">
    <source>
        <dbReference type="Proteomes" id="UP001609175"/>
    </source>
</evidence>
<dbReference type="PRINTS" id="PR00778">
    <property type="entry name" value="HTHARSR"/>
</dbReference>
<dbReference type="Proteomes" id="UP001609219">
    <property type="component" value="Unassembled WGS sequence"/>
</dbReference>
<keyword evidence="3" id="KW-0804">Transcription</keyword>
<dbReference type="SMART" id="SM00418">
    <property type="entry name" value="HTH_ARSR"/>
    <property type="match status" value="1"/>
</dbReference>
<organism evidence="6 9">
    <name type="scientific">Antrihabitans spumae</name>
    <dbReference type="NCBI Taxonomy" id="3373370"/>
    <lineage>
        <taxon>Bacteria</taxon>
        <taxon>Bacillati</taxon>
        <taxon>Actinomycetota</taxon>
        <taxon>Actinomycetes</taxon>
        <taxon>Mycobacteriales</taxon>
        <taxon>Nocardiaceae</taxon>
        <taxon>Antrihabitans</taxon>
    </lineage>
</organism>
<evidence type="ECO:0000256" key="1">
    <source>
        <dbReference type="ARBA" id="ARBA00023015"/>
    </source>
</evidence>
<sequence>MSEQTPEDSTLFDPEHVAQARAAIAAADDLGLWVRRFELLGDPTRLRILLGMHRSPGICVSDLAAALSMTATAVSQALRLLRNQGWVAVERDGKKMTYRLDDEIVHRLLHDLGATHATPGVTAHTHAAHTHSAHTHTEQSPHD</sequence>
<proteinExistence type="predicted"/>
<reference evidence="9 10" key="1">
    <citation type="submission" date="2024-10" db="EMBL/GenBank/DDBJ databases">
        <authorList>
            <person name="Riesco R."/>
        </authorList>
    </citation>
    <scope>NUCLEOTIDE SEQUENCE [LARGE SCALE GENOMIC DNA]</scope>
    <source>
        <strain evidence="8 10">NCIMB 15448</strain>
        <strain evidence="6 9">NCIMB 15449</strain>
        <strain evidence="7 11">NCIMB 15450</strain>
    </source>
</reference>
<feature type="domain" description="HTH arsR-type" evidence="5">
    <location>
        <begin position="25"/>
        <end position="120"/>
    </location>
</feature>
<dbReference type="InterPro" id="IPR001845">
    <property type="entry name" value="HTH_ArsR_DNA-bd_dom"/>
</dbReference>
<gene>
    <name evidence="8" type="ORF">ACHIPV_11275</name>
    <name evidence="6" type="ORF">ACHIPZ_16860</name>
    <name evidence="7" type="ORF">ACHIRB_29090</name>
</gene>
<dbReference type="EMBL" id="JBIMSO010000058">
    <property type="protein sequence ID" value="MFH5209853.1"/>
    <property type="molecule type" value="Genomic_DNA"/>
</dbReference>
<evidence type="ECO:0000313" key="8">
    <source>
        <dbReference type="EMBL" id="MFH5242460.1"/>
    </source>
</evidence>
<keyword evidence="11" id="KW-1185">Reference proteome</keyword>
<evidence type="ECO:0000313" key="7">
    <source>
        <dbReference type="EMBL" id="MFH5232591.1"/>
    </source>
</evidence>
<dbReference type="Proteomes" id="UP001609175">
    <property type="component" value="Unassembled WGS sequence"/>
</dbReference>
<evidence type="ECO:0000256" key="4">
    <source>
        <dbReference type="SAM" id="MobiDB-lite"/>
    </source>
</evidence>
<dbReference type="NCBIfam" id="NF033788">
    <property type="entry name" value="HTH_metalloreg"/>
    <property type="match status" value="1"/>
</dbReference>
<dbReference type="EMBL" id="JBIMSN010000154">
    <property type="protein sequence ID" value="MFH5232591.1"/>
    <property type="molecule type" value="Genomic_DNA"/>
</dbReference>
<keyword evidence="1" id="KW-0805">Transcription regulation</keyword>
<name>A0ABW7JPU5_9NOCA</name>
<dbReference type="EMBL" id="JBIMSP010000014">
    <property type="protein sequence ID" value="MFH5242460.1"/>
    <property type="molecule type" value="Genomic_DNA"/>
</dbReference>
<dbReference type="PANTHER" id="PTHR33154">
    <property type="entry name" value="TRANSCRIPTIONAL REGULATOR, ARSR FAMILY"/>
    <property type="match status" value="1"/>
</dbReference>